<dbReference type="AlphaFoldDB" id="A0A7W7G4X0"/>
<comment type="caution">
    <text evidence="2">The sequence shown here is derived from an EMBL/GenBank/DDBJ whole genome shotgun (WGS) entry which is preliminary data.</text>
</comment>
<evidence type="ECO:0000313" key="2">
    <source>
        <dbReference type="EMBL" id="MBB4696352.1"/>
    </source>
</evidence>
<dbReference type="GO" id="GO:0005507">
    <property type="term" value="F:copper ion binding"/>
    <property type="evidence" value="ECO:0007669"/>
    <property type="project" value="TreeGrafter"/>
</dbReference>
<dbReference type="PANTHER" id="PTHR23419:SF8">
    <property type="entry name" value="FI09726P"/>
    <property type="match status" value="1"/>
</dbReference>
<dbReference type="PANTHER" id="PTHR23419">
    <property type="entry name" value="DIVALENT CATION TOLERANCE CUTA-RELATED"/>
    <property type="match status" value="1"/>
</dbReference>
<dbReference type="InterPro" id="IPR015867">
    <property type="entry name" value="N-reg_PII/ATP_PRibTrfase_C"/>
</dbReference>
<dbReference type="Proteomes" id="UP000542742">
    <property type="component" value="Unassembled WGS sequence"/>
</dbReference>
<reference evidence="2 3" key="1">
    <citation type="submission" date="2020-08" db="EMBL/GenBank/DDBJ databases">
        <title>Sequencing the genomes of 1000 actinobacteria strains.</title>
        <authorList>
            <person name="Klenk H.-P."/>
        </authorList>
    </citation>
    <scope>NUCLEOTIDE SEQUENCE [LARGE SCALE GENOMIC DNA]</scope>
    <source>
        <strain evidence="2 3">DSM 45518</strain>
    </source>
</reference>
<dbReference type="InterPro" id="IPR004323">
    <property type="entry name" value="Ion_tolerance_CutA"/>
</dbReference>
<evidence type="ECO:0000256" key="1">
    <source>
        <dbReference type="ARBA" id="ARBA00010169"/>
    </source>
</evidence>
<organism evidence="2 3">
    <name type="scientific">Paractinoplanes abujensis</name>
    <dbReference type="NCBI Taxonomy" id="882441"/>
    <lineage>
        <taxon>Bacteria</taxon>
        <taxon>Bacillati</taxon>
        <taxon>Actinomycetota</taxon>
        <taxon>Actinomycetes</taxon>
        <taxon>Micromonosporales</taxon>
        <taxon>Micromonosporaceae</taxon>
        <taxon>Paractinoplanes</taxon>
    </lineage>
</organism>
<sequence>MTEVVEVVITAGDPEWLAAFTRRLVDDRLAACGHQIPAIRSIYRWQGEVHDDPEARVALHTRAELVDRIVDRANAEHPYDVPCVLALPVLAGNPAYLDWVRQETTPPHR</sequence>
<keyword evidence="3" id="KW-1185">Reference proteome</keyword>
<dbReference type="Gene3D" id="3.30.70.120">
    <property type="match status" value="1"/>
</dbReference>
<comment type="similarity">
    <text evidence="1">Belongs to the CutA family.</text>
</comment>
<dbReference type="RefSeq" id="WP_184954605.1">
    <property type="nucleotide sequence ID" value="NZ_BOMC01000059.1"/>
</dbReference>
<dbReference type="Pfam" id="PF03091">
    <property type="entry name" value="CutA1"/>
    <property type="match status" value="1"/>
</dbReference>
<evidence type="ECO:0000313" key="3">
    <source>
        <dbReference type="Proteomes" id="UP000542742"/>
    </source>
</evidence>
<accession>A0A7W7G4X0</accession>
<name>A0A7W7G4X0_9ACTN</name>
<dbReference type="GO" id="GO:0010038">
    <property type="term" value="P:response to metal ion"/>
    <property type="evidence" value="ECO:0007669"/>
    <property type="project" value="InterPro"/>
</dbReference>
<gene>
    <name evidence="2" type="ORF">BKA14_006500</name>
</gene>
<proteinExistence type="inferred from homology"/>
<protein>
    <submittedName>
        <fullName evidence="2">Periplasmic divalent cation tolerance protein</fullName>
    </submittedName>
</protein>
<dbReference type="EMBL" id="JACHMF010000001">
    <property type="protein sequence ID" value="MBB4696352.1"/>
    <property type="molecule type" value="Genomic_DNA"/>
</dbReference>
<dbReference type="InterPro" id="IPR011322">
    <property type="entry name" value="N-reg_PII-like_a/b"/>
</dbReference>
<dbReference type="SUPFAM" id="SSF54913">
    <property type="entry name" value="GlnB-like"/>
    <property type="match status" value="1"/>
</dbReference>